<evidence type="ECO:0000256" key="1">
    <source>
        <dbReference type="ARBA" id="ARBA00012417"/>
    </source>
</evidence>
<evidence type="ECO:0000256" key="3">
    <source>
        <dbReference type="ARBA" id="ARBA00022679"/>
    </source>
</evidence>
<keyword evidence="6" id="KW-0239">DNA-directed DNA polymerase</keyword>
<dbReference type="GO" id="GO:0009360">
    <property type="term" value="C:DNA polymerase III complex"/>
    <property type="evidence" value="ECO:0007669"/>
    <property type="project" value="InterPro"/>
</dbReference>
<evidence type="ECO:0000256" key="7">
    <source>
        <dbReference type="ARBA" id="ARBA00034754"/>
    </source>
</evidence>
<evidence type="ECO:0000256" key="2">
    <source>
        <dbReference type="ARBA" id="ARBA00017703"/>
    </source>
</evidence>
<dbReference type="AlphaFoldDB" id="V9HLW4"/>
<evidence type="ECO:0000256" key="6">
    <source>
        <dbReference type="ARBA" id="ARBA00022932"/>
    </source>
</evidence>
<dbReference type="Proteomes" id="UP000017813">
    <property type="component" value="Unassembled WGS sequence"/>
</dbReference>
<sequence>MMAAMDFNQLSGSLKTGLRPIYVIHGEEELLKIEALEQIRAAAKSRGYLKETYLVEQAQFDWQELWAQAASAGLFGDCKLLEIHIPNGKLGKQGSEMMQQFAEHPLTDTSVVIVLPKLDKTQLQSKWFAALAKHATILEMKAVTMAALPAWIRARLQQHDLKIDADALALFAQRVEGNLLATKQEIDKLALLYPSGYTISLADTEQTVANVARFDVFQLSGAWLGGDVQRVARLLGGLEAEGDEPVLLVWAVAEDVRMLIRLAAALKQGKTVQAVRNELRLWGDKQTLAPKAVARISVTRLMAALQECAKIDRQIKGATDGDAWASLKHLVMNLAV</sequence>
<keyword evidence="12" id="KW-1185">Reference proteome</keyword>
<dbReference type="GO" id="GO:0006261">
    <property type="term" value="P:DNA-templated DNA replication"/>
    <property type="evidence" value="ECO:0007669"/>
    <property type="project" value="TreeGrafter"/>
</dbReference>
<dbReference type="InterPro" id="IPR048466">
    <property type="entry name" value="DNA_pol3_delta-like_C"/>
</dbReference>
<reference evidence="11 12" key="1">
    <citation type="submission" date="2010-03" db="EMBL/GenBank/DDBJ databases">
        <authorList>
            <consortium name="The Broad Institute Genome Sequencing Platform"/>
            <person name="Ward D."/>
            <person name="Earl A."/>
            <person name="Feldgarden M."/>
            <person name="Gevers D."/>
            <person name="Young S."/>
            <person name="Zeng Q."/>
            <person name="Koehrsen M."/>
            <person name="Alvarado L."/>
            <person name="Berlin A.M."/>
            <person name="Borenstein D."/>
            <person name="Chapman S.B."/>
            <person name="Chen Z."/>
            <person name="Engels R."/>
            <person name="Freedman E."/>
            <person name="Gellesch M."/>
            <person name="Goldberg J."/>
            <person name="Griggs A."/>
            <person name="Gujja S."/>
            <person name="Heilman E.R."/>
            <person name="Heiman D.I."/>
            <person name="Hepburn T.A."/>
            <person name="Howarth C."/>
            <person name="Jen D."/>
            <person name="Larson L."/>
            <person name="Mehta T."/>
            <person name="Park D."/>
            <person name="Pearson M."/>
            <person name="Richards J."/>
            <person name="Roberts A."/>
            <person name="Saif S."/>
            <person name="Shea T.D."/>
            <person name="Shenoy N."/>
            <person name="Sisk P."/>
            <person name="Stolte C."/>
            <person name="Sykes S.N."/>
            <person name="Walk T."/>
            <person name="White J."/>
            <person name="Yandava C."/>
            <person name="Izard J."/>
            <person name="Baranova O.V."/>
            <person name="Blanton J.M."/>
            <person name="Tanner A.C."/>
            <person name="Dewhirst F."/>
            <person name="Haas B."/>
            <person name="Nusbaum C."/>
            <person name="Birren B."/>
        </authorList>
    </citation>
    <scope>NUCLEOTIDE SEQUENCE [LARGE SCALE GENOMIC DNA]</scope>
    <source>
        <strain evidence="11 12">ATCC 29453</strain>
    </source>
</reference>
<evidence type="ECO:0000256" key="8">
    <source>
        <dbReference type="ARBA" id="ARBA00049244"/>
    </source>
</evidence>
<dbReference type="CDD" id="cd18138">
    <property type="entry name" value="HLD_clamp_pol_III_delta"/>
    <property type="match status" value="1"/>
</dbReference>
<dbReference type="PANTHER" id="PTHR34388">
    <property type="entry name" value="DNA POLYMERASE III SUBUNIT DELTA"/>
    <property type="match status" value="1"/>
</dbReference>
<name>V9HLW4_9NEIS</name>
<evidence type="ECO:0000259" key="9">
    <source>
        <dbReference type="Pfam" id="PF06144"/>
    </source>
</evidence>
<dbReference type="InterPro" id="IPR005790">
    <property type="entry name" value="DNA_polIII_delta"/>
</dbReference>
<evidence type="ECO:0000313" key="12">
    <source>
        <dbReference type="Proteomes" id="UP000017813"/>
    </source>
</evidence>
<protein>
    <recommendedName>
        <fullName evidence="2">DNA polymerase III subunit delta</fullName>
        <ecNumber evidence="1">2.7.7.7</ecNumber>
    </recommendedName>
</protein>
<feature type="domain" description="DNA polymerase III delta subunit-like C-terminal" evidence="10">
    <location>
        <begin position="215"/>
        <end position="318"/>
    </location>
</feature>
<dbReference type="GO" id="GO:0003677">
    <property type="term" value="F:DNA binding"/>
    <property type="evidence" value="ECO:0007669"/>
    <property type="project" value="InterPro"/>
</dbReference>
<dbReference type="STRING" id="641147.HMPREF9021_01324"/>
<dbReference type="InterPro" id="IPR010372">
    <property type="entry name" value="DNA_pol3_delta_N"/>
</dbReference>
<dbReference type="PANTHER" id="PTHR34388:SF1">
    <property type="entry name" value="DNA POLYMERASE III SUBUNIT DELTA"/>
    <property type="match status" value="1"/>
</dbReference>
<dbReference type="EC" id="2.7.7.7" evidence="1"/>
<dbReference type="EMBL" id="ADCY02000048">
    <property type="protein sequence ID" value="EFG30718.2"/>
    <property type="molecule type" value="Genomic_DNA"/>
</dbReference>
<comment type="similarity">
    <text evidence="7">Belongs to the DNA polymerase HolA subunit family.</text>
</comment>
<dbReference type="SUPFAM" id="SSF52540">
    <property type="entry name" value="P-loop containing nucleoside triphosphate hydrolases"/>
    <property type="match status" value="1"/>
</dbReference>
<evidence type="ECO:0000256" key="5">
    <source>
        <dbReference type="ARBA" id="ARBA00022705"/>
    </source>
</evidence>
<dbReference type="Gene3D" id="3.40.50.300">
    <property type="entry name" value="P-loop containing nucleotide triphosphate hydrolases"/>
    <property type="match status" value="1"/>
</dbReference>
<dbReference type="HOGENOM" id="CLU_044694_0_0_4"/>
<keyword evidence="5" id="KW-0235">DNA replication</keyword>
<dbReference type="SUPFAM" id="SSF48019">
    <property type="entry name" value="post-AAA+ oligomerization domain-like"/>
    <property type="match status" value="1"/>
</dbReference>
<comment type="catalytic activity">
    <reaction evidence="8">
        <text>DNA(n) + a 2'-deoxyribonucleoside 5'-triphosphate = DNA(n+1) + diphosphate</text>
        <dbReference type="Rhea" id="RHEA:22508"/>
        <dbReference type="Rhea" id="RHEA-COMP:17339"/>
        <dbReference type="Rhea" id="RHEA-COMP:17340"/>
        <dbReference type="ChEBI" id="CHEBI:33019"/>
        <dbReference type="ChEBI" id="CHEBI:61560"/>
        <dbReference type="ChEBI" id="CHEBI:173112"/>
        <dbReference type="EC" id="2.7.7.7"/>
    </reaction>
</comment>
<comment type="caution">
    <text evidence="11">The sequence shown here is derived from an EMBL/GenBank/DDBJ whole genome shotgun (WGS) entry which is preliminary data.</text>
</comment>
<dbReference type="NCBIfam" id="TIGR01128">
    <property type="entry name" value="holA"/>
    <property type="match status" value="1"/>
</dbReference>
<feature type="domain" description="DNA polymerase III delta N-terminal" evidence="9">
    <location>
        <begin position="22"/>
        <end position="141"/>
    </location>
</feature>
<dbReference type="eggNOG" id="COG1466">
    <property type="taxonomic scope" value="Bacteria"/>
</dbReference>
<dbReference type="Pfam" id="PF06144">
    <property type="entry name" value="DNA_pol3_delta"/>
    <property type="match status" value="1"/>
</dbReference>
<proteinExistence type="inferred from homology"/>
<evidence type="ECO:0000256" key="4">
    <source>
        <dbReference type="ARBA" id="ARBA00022695"/>
    </source>
</evidence>
<keyword evidence="4" id="KW-0548">Nucleotidyltransferase</keyword>
<keyword evidence="3" id="KW-0808">Transferase</keyword>
<organism evidence="11 12">
    <name type="scientific">Simonsiella muelleri ATCC 29453</name>
    <dbReference type="NCBI Taxonomy" id="641147"/>
    <lineage>
        <taxon>Bacteria</taxon>
        <taxon>Pseudomonadati</taxon>
        <taxon>Pseudomonadota</taxon>
        <taxon>Betaproteobacteria</taxon>
        <taxon>Neisseriales</taxon>
        <taxon>Neisseriaceae</taxon>
        <taxon>Simonsiella</taxon>
    </lineage>
</organism>
<reference evidence="11 12" key="2">
    <citation type="submission" date="2011-10" db="EMBL/GenBank/DDBJ databases">
        <title>The Genome Sequence of Simonsiella muelleri ATCC 29453.</title>
        <authorList>
            <consortium name="The Broad Institute Genome Sequencing Platform"/>
            <consortium name="The Broad Institute Genome Sequencing Center for Infectious Disease"/>
            <person name="Earl A."/>
            <person name="Ward D."/>
            <person name="Feldgarden M."/>
            <person name="Gevers D."/>
            <person name="Izard J."/>
            <person name="Baranova O.V."/>
            <person name="Blanton J.M."/>
            <person name="Tanner A.C."/>
            <person name="Dewhirst F."/>
            <person name="Young S.K."/>
            <person name="Zeng Q."/>
            <person name="Gargeya S."/>
            <person name="Fitzgerald M."/>
            <person name="Haas B."/>
            <person name="Abouelleil A."/>
            <person name="Alvarado L."/>
            <person name="Arachchi H.M."/>
            <person name="Berlin A."/>
            <person name="Brown A."/>
            <person name="Chapman S.B."/>
            <person name="Chen Z."/>
            <person name="Dunbar C."/>
            <person name="Freedman E."/>
            <person name="Gearin G."/>
            <person name="Goldberg J."/>
            <person name="Griggs A."/>
            <person name="Gujja S."/>
            <person name="Heiman D."/>
            <person name="Howarth C."/>
            <person name="Larson L."/>
            <person name="Lui A."/>
            <person name="MacDonald P.J.P."/>
            <person name="Montmayeur A."/>
            <person name="Murphy C."/>
            <person name="Neiman D."/>
            <person name="Pearson M."/>
            <person name="Priest M."/>
            <person name="Roberts A."/>
            <person name="Saif S."/>
            <person name="Shea T."/>
            <person name="Shenoy N."/>
            <person name="Sisk P."/>
            <person name="Stolte C."/>
            <person name="Sykes S."/>
            <person name="Wortman J."/>
            <person name="Nusbaum C."/>
            <person name="Birren B."/>
        </authorList>
    </citation>
    <scope>NUCLEOTIDE SEQUENCE [LARGE SCALE GENOMIC DNA]</scope>
    <source>
        <strain evidence="11 12">ATCC 29453</strain>
    </source>
</reference>
<dbReference type="Gene3D" id="1.10.8.60">
    <property type="match status" value="1"/>
</dbReference>
<dbReference type="GO" id="GO:0003887">
    <property type="term" value="F:DNA-directed DNA polymerase activity"/>
    <property type="evidence" value="ECO:0007669"/>
    <property type="project" value="UniProtKB-KW"/>
</dbReference>
<evidence type="ECO:0000313" key="11">
    <source>
        <dbReference type="EMBL" id="EFG30718.2"/>
    </source>
</evidence>
<evidence type="ECO:0000259" key="10">
    <source>
        <dbReference type="Pfam" id="PF21694"/>
    </source>
</evidence>
<dbReference type="InterPro" id="IPR027417">
    <property type="entry name" value="P-loop_NTPase"/>
</dbReference>
<gene>
    <name evidence="11" type="ORF">HMPREF9021_01324</name>
</gene>
<dbReference type="Gene3D" id="1.20.272.10">
    <property type="match status" value="1"/>
</dbReference>
<dbReference type="InterPro" id="IPR008921">
    <property type="entry name" value="DNA_pol3_clamp-load_cplx_C"/>
</dbReference>
<accession>V9HLW4</accession>
<dbReference type="Pfam" id="PF21694">
    <property type="entry name" value="DNA_pol3_delta_C"/>
    <property type="match status" value="1"/>
</dbReference>